<dbReference type="NCBIfam" id="TIGR00824">
    <property type="entry name" value="EIIA-man"/>
    <property type="match status" value="1"/>
</dbReference>
<reference evidence="10 11" key="1">
    <citation type="submission" date="2016-01" db="EMBL/GenBank/DDBJ databases">
        <authorList>
            <person name="Oliw E.H."/>
        </authorList>
    </citation>
    <scope>NUCLEOTIDE SEQUENCE [LARGE SCALE GENOMIC DNA]</scope>
    <source>
        <strain evidence="10 11">FRB97</strain>
    </source>
</reference>
<evidence type="ECO:0000256" key="8">
    <source>
        <dbReference type="ARBA" id="ARBA00022777"/>
    </source>
</evidence>
<organism evidence="10 11">
    <name type="scientific">Gibbsiella quercinecans</name>
    <dbReference type="NCBI Taxonomy" id="929813"/>
    <lineage>
        <taxon>Bacteria</taxon>
        <taxon>Pseudomonadati</taxon>
        <taxon>Pseudomonadota</taxon>
        <taxon>Gammaproteobacteria</taxon>
        <taxon>Enterobacterales</taxon>
        <taxon>Yersiniaceae</taxon>
        <taxon>Gibbsiella</taxon>
    </lineage>
</organism>
<accession>A0A250B381</accession>
<dbReference type="InterPro" id="IPR013789">
    <property type="entry name" value="PTS_EIIA_man"/>
</dbReference>
<sequence length="142" mass="15156">MPTPIILCAHGELSAALLDSVQMVYGATGPIYPLAFRQGQNAEDIVHAMQHCIAQLPPQPWLIAVDLFGGSPYNAAAALAQQDPTLEVVTGISLPLCLEIADNQHDMSATQLAAHLLEVGKASVCSLRALQQNLEQEEADFL</sequence>
<dbReference type="AlphaFoldDB" id="A0A250B381"/>
<evidence type="ECO:0000256" key="5">
    <source>
        <dbReference type="ARBA" id="ARBA00022597"/>
    </source>
</evidence>
<keyword evidence="11" id="KW-1185">Reference proteome</keyword>
<evidence type="ECO:0000259" key="9">
    <source>
        <dbReference type="PROSITE" id="PS51096"/>
    </source>
</evidence>
<dbReference type="InterPro" id="IPR033887">
    <property type="entry name" value="PTS_IIA_man"/>
</dbReference>
<dbReference type="GO" id="GO:0016020">
    <property type="term" value="C:membrane"/>
    <property type="evidence" value="ECO:0007669"/>
    <property type="project" value="InterPro"/>
</dbReference>
<evidence type="ECO:0000256" key="6">
    <source>
        <dbReference type="ARBA" id="ARBA00022679"/>
    </source>
</evidence>
<dbReference type="Pfam" id="PF03610">
    <property type="entry name" value="EIIA-man"/>
    <property type="match status" value="1"/>
</dbReference>
<keyword evidence="2" id="KW-0813">Transport</keyword>
<dbReference type="PROSITE" id="PS51096">
    <property type="entry name" value="PTS_EIIA_TYPE_4"/>
    <property type="match status" value="1"/>
</dbReference>
<proteinExistence type="predicted"/>
<dbReference type="SUPFAM" id="SSF53062">
    <property type="entry name" value="PTS system fructose IIA component-like"/>
    <property type="match status" value="1"/>
</dbReference>
<dbReference type="EMBL" id="CP014136">
    <property type="protein sequence ID" value="ATA20624.1"/>
    <property type="molecule type" value="Genomic_DNA"/>
</dbReference>
<evidence type="ECO:0000256" key="1">
    <source>
        <dbReference type="ARBA" id="ARBA00004496"/>
    </source>
</evidence>
<gene>
    <name evidence="10" type="ORF">AWC35_15445</name>
</gene>
<feature type="domain" description="PTS EIIA type-4" evidence="9">
    <location>
        <begin position="2"/>
        <end position="124"/>
    </location>
</feature>
<protein>
    <submittedName>
        <fullName evidence="10">PTS sorbose transporter subunit IIA</fullName>
    </submittedName>
</protein>
<dbReference type="InterPro" id="IPR051471">
    <property type="entry name" value="Bacterial_PTS_sugar_comp"/>
</dbReference>
<dbReference type="GO" id="GO:0005737">
    <property type="term" value="C:cytoplasm"/>
    <property type="evidence" value="ECO:0007669"/>
    <property type="project" value="UniProtKB-SubCell"/>
</dbReference>
<keyword evidence="5" id="KW-0762">Sugar transport</keyword>
<dbReference type="InterPro" id="IPR036662">
    <property type="entry name" value="PTS_EIIA_man-typ_sf"/>
</dbReference>
<evidence type="ECO:0000313" key="10">
    <source>
        <dbReference type="EMBL" id="ATA20624.1"/>
    </source>
</evidence>
<dbReference type="Proteomes" id="UP000217182">
    <property type="component" value="Chromosome"/>
</dbReference>
<dbReference type="PANTHER" id="PTHR33799:SF1">
    <property type="entry name" value="PTS SYSTEM MANNOSE-SPECIFIC EIIAB COMPONENT-RELATED"/>
    <property type="match status" value="1"/>
</dbReference>
<keyword evidence="8" id="KW-0418">Kinase</keyword>
<dbReference type="OrthoDB" id="3183705at2"/>
<dbReference type="GO" id="GO:0009401">
    <property type="term" value="P:phosphoenolpyruvate-dependent sugar phosphotransferase system"/>
    <property type="evidence" value="ECO:0007669"/>
    <property type="project" value="UniProtKB-KW"/>
</dbReference>
<dbReference type="GO" id="GO:0016773">
    <property type="term" value="F:phosphotransferase activity, alcohol group as acceptor"/>
    <property type="evidence" value="ECO:0007669"/>
    <property type="project" value="InterPro"/>
</dbReference>
<dbReference type="InterPro" id="IPR004701">
    <property type="entry name" value="PTS_EIIA_man-typ"/>
</dbReference>
<keyword evidence="7" id="KW-0598">Phosphotransferase system</keyword>
<evidence type="ECO:0000256" key="4">
    <source>
        <dbReference type="ARBA" id="ARBA00022553"/>
    </source>
</evidence>
<dbReference type="RefSeq" id="WP_095847209.1">
    <property type="nucleotide sequence ID" value="NZ_CP014136.1"/>
</dbReference>
<evidence type="ECO:0000256" key="3">
    <source>
        <dbReference type="ARBA" id="ARBA00022490"/>
    </source>
</evidence>
<dbReference type="GO" id="GO:0016301">
    <property type="term" value="F:kinase activity"/>
    <property type="evidence" value="ECO:0007669"/>
    <property type="project" value="UniProtKB-KW"/>
</dbReference>
<evidence type="ECO:0000256" key="7">
    <source>
        <dbReference type="ARBA" id="ARBA00022683"/>
    </source>
</evidence>
<keyword evidence="3" id="KW-0963">Cytoplasm</keyword>
<dbReference type="CDD" id="cd00006">
    <property type="entry name" value="PTS_IIA_man"/>
    <property type="match status" value="1"/>
</dbReference>
<comment type="subcellular location">
    <subcellularLocation>
        <location evidence="1">Cytoplasm</location>
    </subcellularLocation>
</comment>
<evidence type="ECO:0000256" key="2">
    <source>
        <dbReference type="ARBA" id="ARBA00022448"/>
    </source>
</evidence>
<keyword evidence="4" id="KW-0597">Phosphoprotein</keyword>
<keyword evidence="6" id="KW-0808">Transferase</keyword>
<name>A0A250B381_9GAMM</name>
<dbReference type="KEGG" id="gqu:AWC35_15445"/>
<dbReference type="PANTHER" id="PTHR33799">
    <property type="entry name" value="PTS PERMEASE-RELATED-RELATED"/>
    <property type="match status" value="1"/>
</dbReference>
<evidence type="ECO:0000313" key="11">
    <source>
        <dbReference type="Proteomes" id="UP000217182"/>
    </source>
</evidence>
<dbReference type="Gene3D" id="3.40.50.510">
    <property type="entry name" value="Phosphotransferase system, mannose-type IIA component"/>
    <property type="match status" value="1"/>
</dbReference>